<evidence type="ECO:0000259" key="1">
    <source>
        <dbReference type="PROSITE" id="PS50943"/>
    </source>
</evidence>
<evidence type="ECO:0000313" key="2">
    <source>
        <dbReference type="EMBL" id="MBB6174205.1"/>
    </source>
</evidence>
<dbReference type="PROSITE" id="PS50943">
    <property type="entry name" value="HTH_CROC1"/>
    <property type="match status" value="1"/>
</dbReference>
<comment type="caution">
    <text evidence="2">The sequence shown here is derived from an EMBL/GenBank/DDBJ whole genome shotgun (WGS) entry which is preliminary data.</text>
</comment>
<dbReference type="CDD" id="cd00093">
    <property type="entry name" value="HTH_XRE"/>
    <property type="match status" value="1"/>
</dbReference>
<dbReference type="Proteomes" id="UP000546642">
    <property type="component" value="Unassembled WGS sequence"/>
</dbReference>
<feature type="domain" description="HTH cro/C1-type" evidence="1">
    <location>
        <begin position="24"/>
        <end position="83"/>
    </location>
</feature>
<accession>A0A7W9YL66</accession>
<dbReference type="SMART" id="SM00530">
    <property type="entry name" value="HTH_XRE"/>
    <property type="match status" value="1"/>
</dbReference>
<dbReference type="AlphaFoldDB" id="A0A7W9YL66"/>
<dbReference type="Pfam" id="PF13443">
    <property type="entry name" value="HTH_26"/>
    <property type="match status" value="1"/>
</dbReference>
<name>A0A7W9YL66_9ACTN</name>
<sequence length="181" mass="19991">MEESKRGRTHSTVGRTGSQVARNLRRFRTFRGITTEALAEQVANRGVPIQASAITKIEKEQRRVSVDELMALAVALNVTPNSLLLPTDVDRDQPVEITGLRESERIAAGYAWHWATGLGLLDEDAGPHPSVLPWWLHDQFNAEHLTSIMERLTPGAGARVTPDLLRATREGDPQAPEEDGK</sequence>
<organism evidence="2 3">
    <name type="scientific">Nocardiopsis mwathae</name>
    <dbReference type="NCBI Taxonomy" id="1472723"/>
    <lineage>
        <taxon>Bacteria</taxon>
        <taxon>Bacillati</taxon>
        <taxon>Actinomycetota</taxon>
        <taxon>Actinomycetes</taxon>
        <taxon>Streptosporangiales</taxon>
        <taxon>Nocardiopsidaceae</taxon>
        <taxon>Nocardiopsis</taxon>
    </lineage>
</organism>
<keyword evidence="3" id="KW-1185">Reference proteome</keyword>
<dbReference type="EMBL" id="JACHDS010000001">
    <property type="protein sequence ID" value="MBB6174205.1"/>
    <property type="molecule type" value="Genomic_DNA"/>
</dbReference>
<dbReference type="SUPFAM" id="SSF47413">
    <property type="entry name" value="lambda repressor-like DNA-binding domains"/>
    <property type="match status" value="1"/>
</dbReference>
<dbReference type="Gene3D" id="1.10.260.40">
    <property type="entry name" value="lambda repressor-like DNA-binding domains"/>
    <property type="match status" value="1"/>
</dbReference>
<dbReference type="GO" id="GO:0003677">
    <property type="term" value="F:DNA binding"/>
    <property type="evidence" value="ECO:0007669"/>
    <property type="project" value="InterPro"/>
</dbReference>
<gene>
    <name evidence="2" type="ORF">HNR23_004265</name>
</gene>
<reference evidence="2 3" key="1">
    <citation type="submission" date="2020-08" db="EMBL/GenBank/DDBJ databases">
        <title>Sequencing the genomes of 1000 actinobacteria strains.</title>
        <authorList>
            <person name="Klenk H.-P."/>
        </authorList>
    </citation>
    <scope>NUCLEOTIDE SEQUENCE [LARGE SCALE GENOMIC DNA]</scope>
    <source>
        <strain evidence="2 3">DSM 46659</strain>
    </source>
</reference>
<proteinExistence type="predicted"/>
<evidence type="ECO:0000313" key="3">
    <source>
        <dbReference type="Proteomes" id="UP000546642"/>
    </source>
</evidence>
<dbReference type="InterPro" id="IPR010982">
    <property type="entry name" value="Lambda_DNA-bd_dom_sf"/>
</dbReference>
<dbReference type="InterPro" id="IPR001387">
    <property type="entry name" value="Cro/C1-type_HTH"/>
</dbReference>
<protein>
    <submittedName>
        <fullName evidence="2">Transcriptional regulator with XRE-family HTH domain</fullName>
    </submittedName>
</protein>
<dbReference type="RefSeq" id="WP_184078098.1">
    <property type="nucleotide sequence ID" value="NZ_JACHDS010000001.1"/>
</dbReference>